<reference evidence="2" key="3">
    <citation type="journal article" date="2018" name="Mol. Plant Microbe Interact.">
        <title>Genome sequence resources for the wheat stripe rust pathogen (Puccinia striiformis f. sp. tritici) and the barley stripe rust pathogen (Puccinia striiformis f. sp. hordei).</title>
        <authorList>
            <person name="Xia C."/>
            <person name="Wang M."/>
            <person name="Yin C."/>
            <person name="Cornejo O.E."/>
            <person name="Hulbert S.H."/>
            <person name="Chen X."/>
        </authorList>
    </citation>
    <scope>NUCLEOTIDE SEQUENCE [LARGE SCALE GENOMIC DNA]</scope>
    <source>
        <strain evidence="2">93TX-2</strain>
    </source>
</reference>
<evidence type="ECO:0000313" key="2">
    <source>
        <dbReference type="Proteomes" id="UP000238274"/>
    </source>
</evidence>
<keyword evidence="2" id="KW-1185">Reference proteome</keyword>
<dbReference type="Proteomes" id="UP000238274">
    <property type="component" value="Unassembled WGS sequence"/>
</dbReference>
<proteinExistence type="predicted"/>
<protein>
    <submittedName>
        <fullName evidence="1">Uncharacterized protein</fullName>
    </submittedName>
</protein>
<accession>A0A2S4WBS1</accession>
<dbReference type="EMBL" id="PKSM01000053">
    <property type="protein sequence ID" value="POW19182.1"/>
    <property type="molecule type" value="Genomic_DNA"/>
</dbReference>
<reference evidence="2" key="2">
    <citation type="journal article" date="2018" name="BMC Genomics">
        <title>Genomic insights into host adaptation between the wheat stripe rust pathogen (Puccinia striiformis f. sp. tritici) and the barley stripe rust pathogen (Puccinia striiformis f. sp. hordei).</title>
        <authorList>
            <person name="Xia C."/>
            <person name="Wang M."/>
            <person name="Yin C."/>
            <person name="Cornejo O.E."/>
            <person name="Hulbert S.H."/>
            <person name="Chen X."/>
        </authorList>
    </citation>
    <scope>NUCLEOTIDE SEQUENCE [LARGE SCALE GENOMIC DNA]</scope>
    <source>
        <strain evidence="2">93TX-2</strain>
    </source>
</reference>
<sequence length="124" mass="13929">MFEYGQTKSALGCHRAIQLFQHRSGSTQTTFKIGLLAFDRVVLFLKRPSHALQPTLFGYHTGGHWVLLPLPDLNLQAELAVWTKTERKITMESFLKSTRPQSEKGGLNPIQAQHPRSGLFLTGV</sequence>
<organism evidence="1 2">
    <name type="scientific">Puccinia striiformis</name>
    <dbReference type="NCBI Taxonomy" id="27350"/>
    <lineage>
        <taxon>Eukaryota</taxon>
        <taxon>Fungi</taxon>
        <taxon>Dikarya</taxon>
        <taxon>Basidiomycota</taxon>
        <taxon>Pucciniomycotina</taxon>
        <taxon>Pucciniomycetes</taxon>
        <taxon>Pucciniales</taxon>
        <taxon>Pucciniaceae</taxon>
        <taxon>Puccinia</taxon>
    </lineage>
</organism>
<dbReference type="VEuPathDB" id="FungiDB:PSHT_04991"/>
<comment type="caution">
    <text evidence="1">The sequence shown here is derived from an EMBL/GenBank/DDBJ whole genome shotgun (WGS) entry which is preliminary data.</text>
</comment>
<name>A0A2S4WBS1_9BASI</name>
<gene>
    <name evidence="1" type="ORF">PSHT_04991</name>
</gene>
<dbReference type="AlphaFoldDB" id="A0A2S4WBS1"/>
<reference evidence="1 2" key="1">
    <citation type="submission" date="2017-12" db="EMBL/GenBank/DDBJ databases">
        <title>Gene loss provides genomic basis for host adaptation in cereal stripe rust fungi.</title>
        <authorList>
            <person name="Xia C."/>
        </authorList>
    </citation>
    <scope>NUCLEOTIDE SEQUENCE [LARGE SCALE GENOMIC DNA]</scope>
    <source>
        <strain evidence="1 2">93TX-2</strain>
    </source>
</reference>
<evidence type="ECO:0000313" key="1">
    <source>
        <dbReference type="EMBL" id="POW19182.1"/>
    </source>
</evidence>